<dbReference type="Proteomes" id="UP001408356">
    <property type="component" value="Unassembled WGS sequence"/>
</dbReference>
<dbReference type="InterPro" id="IPR013083">
    <property type="entry name" value="Znf_RING/FYVE/PHD"/>
</dbReference>
<keyword evidence="1" id="KW-0479">Metal-binding</keyword>
<proteinExistence type="predicted"/>
<reference evidence="6 7" key="1">
    <citation type="journal article" date="2024" name="J. Plant Pathol.">
        <title>Sequence and assembly of the genome of Seiridium unicorne, isolate CBS 538.82, causal agent of cypress canker disease.</title>
        <authorList>
            <person name="Scali E."/>
            <person name="Rocca G.D."/>
            <person name="Danti R."/>
            <person name="Garbelotto M."/>
            <person name="Barberini S."/>
            <person name="Baroncelli R."/>
            <person name="Emiliani G."/>
        </authorList>
    </citation>
    <scope>NUCLEOTIDE SEQUENCE [LARGE SCALE GENOMIC DNA]</scope>
    <source>
        <strain evidence="6 7">BM-138-508</strain>
    </source>
</reference>
<sequence length="186" mass="21463">MEFKLNENLLEENLISNLLVYFDERGVLCDDITCKVDCPICSTKLAILQAPDDDHESWCVLACCGHIYGYQCITSWIETASEPSCPQCRKPLQHRRCLHKYSAQEVTFTKNFNIHKDVVKVRPRGDLSRDCKDCSLERNGQRSGTNQFSEVSYSENGVYERVPGVRYAEYPVLDGMRYSYTAHRQF</sequence>
<evidence type="ECO:0000256" key="2">
    <source>
        <dbReference type="ARBA" id="ARBA00022771"/>
    </source>
</evidence>
<protein>
    <submittedName>
        <fullName evidence="6">RING-type domain-containing protein</fullName>
    </submittedName>
</protein>
<name>A0ABR2V308_9PEZI</name>
<evidence type="ECO:0000259" key="5">
    <source>
        <dbReference type="PROSITE" id="PS50089"/>
    </source>
</evidence>
<keyword evidence="2 4" id="KW-0863">Zinc-finger</keyword>
<keyword evidence="3" id="KW-0862">Zinc</keyword>
<dbReference type="Gene3D" id="3.30.40.10">
    <property type="entry name" value="Zinc/RING finger domain, C3HC4 (zinc finger)"/>
    <property type="match status" value="1"/>
</dbReference>
<accession>A0ABR2V308</accession>
<keyword evidence="7" id="KW-1185">Reference proteome</keyword>
<evidence type="ECO:0000313" key="7">
    <source>
        <dbReference type="Proteomes" id="UP001408356"/>
    </source>
</evidence>
<dbReference type="InterPro" id="IPR018957">
    <property type="entry name" value="Znf_C3HC4_RING-type"/>
</dbReference>
<dbReference type="Pfam" id="PF00097">
    <property type="entry name" value="zf-C3HC4"/>
    <property type="match status" value="1"/>
</dbReference>
<dbReference type="InterPro" id="IPR001841">
    <property type="entry name" value="Znf_RING"/>
</dbReference>
<comment type="caution">
    <text evidence="6">The sequence shown here is derived from an EMBL/GenBank/DDBJ whole genome shotgun (WGS) entry which is preliminary data.</text>
</comment>
<feature type="domain" description="RING-type" evidence="5">
    <location>
        <begin position="38"/>
        <end position="89"/>
    </location>
</feature>
<dbReference type="EMBL" id="JARVKF010000212">
    <property type="protein sequence ID" value="KAK9420974.1"/>
    <property type="molecule type" value="Genomic_DNA"/>
</dbReference>
<gene>
    <name evidence="6" type="ORF">SUNI508_06119</name>
</gene>
<dbReference type="PROSITE" id="PS50089">
    <property type="entry name" value="ZF_RING_2"/>
    <property type="match status" value="1"/>
</dbReference>
<evidence type="ECO:0000313" key="6">
    <source>
        <dbReference type="EMBL" id="KAK9420974.1"/>
    </source>
</evidence>
<evidence type="ECO:0000256" key="4">
    <source>
        <dbReference type="PROSITE-ProRule" id="PRU00175"/>
    </source>
</evidence>
<evidence type="ECO:0000256" key="1">
    <source>
        <dbReference type="ARBA" id="ARBA00022723"/>
    </source>
</evidence>
<evidence type="ECO:0000256" key="3">
    <source>
        <dbReference type="ARBA" id="ARBA00022833"/>
    </source>
</evidence>
<dbReference type="SUPFAM" id="SSF57850">
    <property type="entry name" value="RING/U-box"/>
    <property type="match status" value="1"/>
</dbReference>
<organism evidence="6 7">
    <name type="scientific">Seiridium unicorne</name>
    <dbReference type="NCBI Taxonomy" id="138068"/>
    <lineage>
        <taxon>Eukaryota</taxon>
        <taxon>Fungi</taxon>
        <taxon>Dikarya</taxon>
        <taxon>Ascomycota</taxon>
        <taxon>Pezizomycotina</taxon>
        <taxon>Sordariomycetes</taxon>
        <taxon>Xylariomycetidae</taxon>
        <taxon>Amphisphaeriales</taxon>
        <taxon>Sporocadaceae</taxon>
        <taxon>Seiridium</taxon>
    </lineage>
</organism>